<dbReference type="InterPro" id="IPR052028">
    <property type="entry name" value="HipA_Ser/Thr_kinase"/>
</dbReference>
<feature type="domain" description="HipA-like C-terminal" evidence="4">
    <location>
        <begin position="145"/>
        <end position="377"/>
    </location>
</feature>
<evidence type="ECO:0000259" key="4">
    <source>
        <dbReference type="Pfam" id="PF07804"/>
    </source>
</evidence>
<dbReference type="Proteomes" id="UP000593943">
    <property type="component" value="Chromosome"/>
</dbReference>
<dbReference type="Pfam" id="PF13657">
    <property type="entry name" value="Couple_hipA"/>
    <property type="match status" value="1"/>
</dbReference>
<dbReference type="NCBIfam" id="TIGR03071">
    <property type="entry name" value="couple_hipA"/>
    <property type="match status" value="1"/>
</dbReference>
<dbReference type="Gene3D" id="1.10.1070.20">
    <property type="match status" value="1"/>
</dbReference>
<dbReference type="PANTHER" id="PTHR37419:SF1">
    <property type="entry name" value="SERINE_THREONINE-PROTEIN KINASE TOXIN HIPA"/>
    <property type="match status" value="1"/>
</dbReference>
<dbReference type="InterPro" id="IPR012893">
    <property type="entry name" value="HipA-like_C"/>
</dbReference>
<evidence type="ECO:0000259" key="5">
    <source>
        <dbReference type="Pfam" id="PF13657"/>
    </source>
</evidence>
<reference evidence="6 8" key="1">
    <citation type="journal article" date="2017" name="BMC Genomics">
        <title>Comparative genomic and phylogenomic analyses of the Bifidobacteriaceae family.</title>
        <authorList>
            <person name="Lugli G.A."/>
            <person name="Milani C."/>
            <person name="Turroni F."/>
            <person name="Duranti S."/>
            <person name="Mancabelli L."/>
            <person name="Mangifesta M."/>
            <person name="Ferrario C."/>
            <person name="Modesto M."/>
            <person name="Mattarelli P."/>
            <person name="Jiri K."/>
            <person name="van Sinderen D."/>
            <person name="Ventura M."/>
        </authorList>
    </citation>
    <scope>NUCLEOTIDE SEQUENCE [LARGE SCALE GENOMIC DNA]</scope>
    <source>
        <strain evidence="6 8">DSM 100216</strain>
    </source>
</reference>
<dbReference type="Pfam" id="PF07804">
    <property type="entry name" value="HipA_C"/>
    <property type="match status" value="1"/>
</dbReference>
<keyword evidence="3" id="KW-0418">Kinase</keyword>
<dbReference type="InterPro" id="IPR017508">
    <property type="entry name" value="HipA_N1"/>
</dbReference>
<sequence>MTMSYLNVYVENEYAGRLTQDASGRRTFAYDASYAGSPVSLSMPLRNDAYRQRIVDSFLWGLLPDSEEVRNDMGRRWGVSGANPFALLEHMGLDCPGAVQFAAPGGDAMTMPEHLVPVSRADIATKLKALRTRISRDWGSGREHWSLGGQQSKFALRKQDDRWFICEGAAATTHLLKPGIPDLRLQALNEFACLCVARVLQLDAAHVEYEEFEGEPAIVVERYDRLIDAHGRVLRVHQEDLCQALGIPPYKKYQSEGGPTAVDVISLFRRIGGADVGYNITQFLLLLFFNYLMGAPDAHAKNYSVLLHDGEVLLAPAYDIASGLMYGEDYRFAMSIGGENRFGWVGRRELLKFAQQADVDSDACLLLMRDLGERIPDAMSDVFRAHRDIPGMDELRQALEPKVVALCELTLANLSYR</sequence>
<feature type="domain" description="HipA N-terminal subdomain 1" evidence="5">
    <location>
        <begin position="6"/>
        <end position="101"/>
    </location>
</feature>
<dbReference type="GO" id="GO:0005829">
    <property type="term" value="C:cytosol"/>
    <property type="evidence" value="ECO:0007669"/>
    <property type="project" value="TreeGrafter"/>
</dbReference>
<evidence type="ECO:0000313" key="7">
    <source>
        <dbReference type="EMBL" id="QOL32316.1"/>
    </source>
</evidence>
<accession>A0A261G1K5</accession>
<dbReference type="GO" id="GO:0004674">
    <property type="term" value="F:protein serine/threonine kinase activity"/>
    <property type="evidence" value="ECO:0007669"/>
    <property type="project" value="TreeGrafter"/>
</dbReference>
<dbReference type="Proteomes" id="UP000216057">
    <property type="component" value="Unassembled WGS sequence"/>
</dbReference>
<dbReference type="OrthoDB" id="3182374at2"/>
<gene>
    <name evidence="7" type="ORF">BE0216_07500</name>
    <name evidence="6" type="ORF">BEUL_2011</name>
</gene>
<dbReference type="KEGG" id="beu:BE0216_07500"/>
<name>A0A261G1K5_9BIFI</name>
<reference evidence="7 9" key="2">
    <citation type="submission" date="2020-10" db="EMBL/GenBank/DDBJ databases">
        <title>Genome sequencing of Bifidobacterium eulemuris_DSMZ_100216.</title>
        <authorList>
            <person name="Kim J."/>
        </authorList>
    </citation>
    <scope>NUCLEOTIDE SEQUENCE [LARGE SCALE GENOMIC DNA]</scope>
    <source>
        <strain evidence="7 9">DSM 100216</strain>
    </source>
</reference>
<evidence type="ECO:0000313" key="6">
    <source>
        <dbReference type="EMBL" id="OZG65268.1"/>
    </source>
</evidence>
<organism evidence="6 8">
    <name type="scientific">Bifidobacterium eulemuris</name>
    <dbReference type="NCBI Taxonomy" id="1765219"/>
    <lineage>
        <taxon>Bacteria</taxon>
        <taxon>Bacillati</taxon>
        <taxon>Actinomycetota</taxon>
        <taxon>Actinomycetes</taxon>
        <taxon>Bifidobacteriales</taxon>
        <taxon>Bifidobacteriaceae</taxon>
        <taxon>Bifidobacterium</taxon>
    </lineage>
</organism>
<evidence type="ECO:0000256" key="3">
    <source>
        <dbReference type="ARBA" id="ARBA00022777"/>
    </source>
</evidence>
<protein>
    <submittedName>
        <fullName evidence="6">Toxin HipA</fullName>
    </submittedName>
    <submittedName>
        <fullName evidence="7">Type II toxin-antitoxin system HipA family toxin</fullName>
    </submittedName>
</protein>
<dbReference type="EMBL" id="MWWZ01000012">
    <property type="protein sequence ID" value="OZG65268.1"/>
    <property type="molecule type" value="Genomic_DNA"/>
</dbReference>
<keyword evidence="2" id="KW-0808">Transferase</keyword>
<dbReference type="EMBL" id="CP062938">
    <property type="protein sequence ID" value="QOL32316.1"/>
    <property type="molecule type" value="Genomic_DNA"/>
</dbReference>
<evidence type="ECO:0000256" key="2">
    <source>
        <dbReference type="ARBA" id="ARBA00022679"/>
    </source>
</evidence>
<evidence type="ECO:0000313" key="8">
    <source>
        <dbReference type="Proteomes" id="UP000216057"/>
    </source>
</evidence>
<dbReference type="AlphaFoldDB" id="A0A261G1K5"/>
<proteinExistence type="inferred from homology"/>
<keyword evidence="9" id="KW-1185">Reference proteome</keyword>
<dbReference type="RefSeq" id="WP_094637516.1">
    <property type="nucleotide sequence ID" value="NZ_CP062938.1"/>
</dbReference>
<dbReference type="PANTHER" id="PTHR37419">
    <property type="entry name" value="SERINE/THREONINE-PROTEIN KINASE TOXIN HIPA"/>
    <property type="match status" value="1"/>
</dbReference>
<evidence type="ECO:0000313" key="9">
    <source>
        <dbReference type="Proteomes" id="UP000593943"/>
    </source>
</evidence>
<evidence type="ECO:0000256" key="1">
    <source>
        <dbReference type="ARBA" id="ARBA00010164"/>
    </source>
</evidence>
<dbReference type="CDD" id="cd17808">
    <property type="entry name" value="HipA_Ec_like"/>
    <property type="match status" value="1"/>
</dbReference>
<comment type="similarity">
    <text evidence="1">Belongs to the HipA Ser/Thr kinase family.</text>
</comment>